<evidence type="ECO:0000259" key="1">
    <source>
        <dbReference type="PROSITE" id="PS51029"/>
    </source>
</evidence>
<dbReference type="PROSITE" id="PS51029">
    <property type="entry name" value="MADF"/>
    <property type="match status" value="1"/>
</dbReference>
<feature type="domain" description="MADF" evidence="1">
    <location>
        <begin position="49"/>
        <end position="91"/>
    </location>
</feature>
<proteinExistence type="predicted"/>
<keyword evidence="2" id="KW-1185">Reference proteome</keyword>
<organism evidence="2 3">
    <name type="scientific">Panagrolaimus davidi</name>
    <dbReference type="NCBI Taxonomy" id="227884"/>
    <lineage>
        <taxon>Eukaryota</taxon>
        <taxon>Metazoa</taxon>
        <taxon>Ecdysozoa</taxon>
        <taxon>Nematoda</taxon>
        <taxon>Chromadorea</taxon>
        <taxon>Rhabditida</taxon>
        <taxon>Tylenchina</taxon>
        <taxon>Panagrolaimomorpha</taxon>
        <taxon>Panagrolaimoidea</taxon>
        <taxon>Panagrolaimidae</taxon>
        <taxon>Panagrolaimus</taxon>
    </lineage>
</organism>
<dbReference type="Pfam" id="PF10545">
    <property type="entry name" value="MADF_DNA_bdg"/>
    <property type="match status" value="1"/>
</dbReference>
<sequence>MDSINSLTINLNQNNESPLPHTTTTMPIATTVITHGCNFQRPELGTATRLIELVKLYPELYDKTHPFYCNNVHKGVLWHRIADELGGTSGK</sequence>
<reference evidence="3" key="1">
    <citation type="submission" date="2022-11" db="UniProtKB">
        <authorList>
            <consortium name="WormBaseParasite"/>
        </authorList>
    </citation>
    <scope>IDENTIFICATION</scope>
</reference>
<evidence type="ECO:0000313" key="2">
    <source>
        <dbReference type="Proteomes" id="UP000887578"/>
    </source>
</evidence>
<dbReference type="AlphaFoldDB" id="A0A914QQ00"/>
<protein>
    <submittedName>
        <fullName evidence="3">MADF domain-containing protein</fullName>
    </submittedName>
</protein>
<dbReference type="Proteomes" id="UP000887578">
    <property type="component" value="Unplaced"/>
</dbReference>
<dbReference type="WBParaSite" id="PDA_v2.g5949.t1">
    <property type="protein sequence ID" value="PDA_v2.g5949.t1"/>
    <property type="gene ID" value="PDA_v2.g5949"/>
</dbReference>
<name>A0A914QQ00_9BILA</name>
<accession>A0A914QQ00</accession>
<evidence type="ECO:0000313" key="3">
    <source>
        <dbReference type="WBParaSite" id="PDA_v2.g5949.t1"/>
    </source>
</evidence>
<dbReference type="InterPro" id="IPR006578">
    <property type="entry name" value="MADF-dom"/>
</dbReference>